<dbReference type="SUPFAM" id="SSF54184">
    <property type="entry name" value="Penicillin-binding protein 2x (pbp-2x), c-terminal domain"/>
    <property type="match status" value="1"/>
</dbReference>
<evidence type="ECO:0000313" key="8">
    <source>
        <dbReference type="Proteomes" id="UP000663929"/>
    </source>
</evidence>
<dbReference type="EMBL" id="CP071793">
    <property type="protein sequence ID" value="QTD48048.1"/>
    <property type="molecule type" value="Genomic_DNA"/>
</dbReference>
<evidence type="ECO:0000256" key="2">
    <source>
        <dbReference type="ARBA" id="ARBA00022645"/>
    </source>
</evidence>
<keyword evidence="2" id="KW-0378">Hydrolase</keyword>
<dbReference type="Gene3D" id="3.90.1310.10">
    <property type="entry name" value="Penicillin-binding protein 2a (Domain 2)"/>
    <property type="match status" value="1"/>
</dbReference>
<dbReference type="Gene3D" id="3.40.710.10">
    <property type="entry name" value="DD-peptidase/beta-lactamase superfamily"/>
    <property type="match status" value="1"/>
</dbReference>
<dbReference type="GO" id="GO:0005886">
    <property type="term" value="C:plasma membrane"/>
    <property type="evidence" value="ECO:0007669"/>
    <property type="project" value="TreeGrafter"/>
</dbReference>
<keyword evidence="5" id="KW-0812">Transmembrane</keyword>
<dbReference type="RefSeq" id="WP_237377710.1">
    <property type="nucleotide sequence ID" value="NZ_CP071793.1"/>
</dbReference>
<evidence type="ECO:0000256" key="5">
    <source>
        <dbReference type="SAM" id="Phobius"/>
    </source>
</evidence>
<dbReference type="InterPro" id="IPR036138">
    <property type="entry name" value="PBP_dimer_sf"/>
</dbReference>
<name>A0A8A4TH39_SULCO</name>
<dbReference type="SUPFAM" id="SSF56519">
    <property type="entry name" value="Penicillin binding protein dimerisation domain"/>
    <property type="match status" value="1"/>
</dbReference>
<feature type="domain" description="PASTA" evidence="6">
    <location>
        <begin position="589"/>
        <end position="648"/>
    </location>
</feature>
<dbReference type="Pfam" id="PF00905">
    <property type="entry name" value="Transpeptidase"/>
    <property type="match status" value="1"/>
</dbReference>
<sequence length="656" mass="72794">MKEDRIFPIRMNLLLVFLLLWGSVIVYRLIDLQIMRHEEMVARAANLHNHEESIPALRGEILDTNHKTLAISQEEPYIFADPAVVEDPEATAKALADVLGKNRAWANRKAEELSNKKRRFTYIAKRTSEAKARHIAQLGLRGIHIRKKSWRNYPNGWLGSHVLGFTSVDGKVKEGIESQFDEVMRGTPGKREVLRDGRKQNITLGGEDTVIQEPVNGASVQLTLDANIQFFAESALRRALKRTKAKNITAIVMNPRTGAILAMANVPDFDPNRYGQFKAFARKNRAVVDVYEPASAFKIVTVAVGLDSGAIRIEDVFDCEKRRGGIQVYDKFIRDHKPFGLLSVKEILWHSSNVGAIKVSQRFSPETFAEYIQRFGFGERTGIDLPAESNGIRRPLGEWTKVSSSFLSLGHEISVTPLQMLRAASVVANEGRLVTPYIVQRIVFPDGRVEELAPQEPQPQVIRPETAAKLVHALRGVVEEGTAKAAALEGVGVFGKTGTAQRLQGSRYSRKSFNSSFVGFFPEENPRYGMMVVVHDPKGRKKHGGEVAAPIFSEIGSQIVIYDKELSSRNKIPVYAGTPDWLAREVTPPPENGQMPDFQGLGLRNLLYQCGLLDLIADIQGSGRVISQWPAPGEPIPENRTCKLRLSPGLQGGGSD</sequence>
<evidence type="ECO:0000256" key="4">
    <source>
        <dbReference type="SAM" id="MobiDB-lite"/>
    </source>
</evidence>
<dbReference type="InterPro" id="IPR005543">
    <property type="entry name" value="PASTA_dom"/>
</dbReference>
<evidence type="ECO:0000313" key="7">
    <source>
        <dbReference type="EMBL" id="QTD48048.1"/>
    </source>
</evidence>
<protein>
    <submittedName>
        <fullName evidence="7">Transpeptidase family protein</fullName>
    </submittedName>
</protein>
<dbReference type="InterPro" id="IPR050515">
    <property type="entry name" value="Beta-lactam/transpept"/>
</dbReference>
<dbReference type="Pfam" id="PF03717">
    <property type="entry name" value="PBP_dimer"/>
    <property type="match status" value="1"/>
</dbReference>
<gene>
    <name evidence="7" type="ORF">J3U87_20890</name>
</gene>
<dbReference type="PANTHER" id="PTHR30627">
    <property type="entry name" value="PEPTIDOGLYCAN D,D-TRANSPEPTIDASE"/>
    <property type="match status" value="1"/>
</dbReference>
<evidence type="ECO:0000256" key="3">
    <source>
        <dbReference type="ARBA" id="ARBA00023136"/>
    </source>
</evidence>
<organism evidence="7 8">
    <name type="scientific">Sulfidibacter corallicola</name>
    <dbReference type="NCBI Taxonomy" id="2818388"/>
    <lineage>
        <taxon>Bacteria</taxon>
        <taxon>Pseudomonadati</taxon>
        <taxon>Acidobacteriota</taxon>
        <taxon>Holophagae</taxon>
        <taxon>Acanthopleuribacterales</taxon>
        <taxon>Acanthopleuribacteraceae</taxon>
        <taxon>Sulfidibacter</taxon>
    </lineage>
</organism>
<dbReference type="InterPro" id="IPR001460">
    <property type="entry name" value="PCN-bd_Tpept"/>
</dbReference>
<dbReference type="KEGG" id="scor:J3U87_20890"/>
<dbReference type="InterPro" id="IPR012338">
    <property type="entry name" value="Beta-lactam/transpept-like"/>
</dbReference>
<accession>A0A8A4TH39</accession>
<proteinExistence type="predicted"/>
<dbReference type="AlphaFoldDB" id="A0A8A4TH39"/>
<evidence type="ECO:0000256" key="1">
    <source>
        <dbReference type="ARBA" id="ARBA00004370"/>
    </source>
</evidence>
<dbReference type="CDD" id="cd06575">
    <property type="entry name" value="PASTA_Pbp2x-like_2"/>
    <property type="match status" value="1"/>
</dbReference>
<keyword evidence="5" id="KW-1133">Transmembrane helix</keyword>
<dbReference type="InterPro" id="IPR005311">
    <property type="entry name" value="PBP_dimer"/>
</dbReference>
<dbReference type="Gene3D" id="3.30.450.330">
    <property type="match status" value="1"/>
</dbReference>
<dbReference type="GO" id="GO:0071555">
    <property type="term" value="P:cell wall organization"/>
    <property type="evidence" value="ECO:0007669"/>
    <property type="project" value="TreeGrafter"/>
</dbReference>
<keyword evidence="3 5" id="KW-0472">Membrane</keyword>
<keyword evidence="2" id="KW-0121">Carboxypeptidase</keyword>
<dbReference type="GO" id="GO:0008658">
    <property type="term" value="F:penicillin binding"/>
    <property type="evidence" value="ECO:0007669"/>
    <property type="project" value="InterPro"/>
</dbReference>
<feature type="region of interest" description="Disordered" evidence="4">
    <location>
        <begin position="636"/>
        <end position="656"/>
    </location>
</feature>
<dbReference type="GO" id="GO:0004180">
    <property type="term" value="F:carboxypeptidase activity"/>
    <property type="evidence" value="ECO:0007669"/>
    <property type="project" value="UniProtKB-KW"/>
</dbReference>
<comment type="subcellular location">
    <subcellularLocation>
        <location evidence="1">Membrane</location>
    </subcellularLocation>
</comment>
<dbReference type="SUPFAM" id="SSF56601">
    <property type="entry name" value="beta-lactamase/transpeptidase-like"/>
    <property type="match status" value="1"/>
</dbReference>
<keyword evidence="8" id="KW-1185">Reference proteome</keyword>
<reference evidence="7" key="1">
    <citation type="submission" date="2021-03" db="EMBL/GenBank/DDBJ databases">
        <title>Acanthopleuribacteraceae sp. M133.</title>
        <authorList>
            <person name="Wang G."/>
        </authorList>
    </citation>
    <scope>NUCLEOTIDE SEQUENCE</scope>
    <source>
        <strain evidence="7">M133</strain>
    </source>
</reference>
<keyword evidence="2" id="KW-0645">Protease</keyword>
<feature type="transmembrane region" description="Helical" evidence="5">
    <location>
        <begin position="12"/>
        <end position="30"/>
    </location>
</feature>
<dbReference type="PANTHER" id="PTHR30627:SF1">
    <property type="entry name" value="PEPTIDOGLYCAN D,D-TRANSPEPTIDASE FTSI"/>
    <property type="match status" value="1"/>
</dbReference>
<evidence type="ECO:0000259" key="6">
    <source>
        <dbReference type="PROSITE" id="PS51178"/>
    </source>
</evidence>
<dbReference type="PROSITE" id="PS51178">
    <property type="entry name" value="PASTA"/>
    <property type="match status" value="1"/>
</dbReference>
<dbReference type="Proteomes" id="UP000663929">
    <property type="component" value="Chromosome"/>
</dbReference>